<gene>
    <name evidence="2" type="ORF">XENOCAPTIV_004660</name>
</gene>
<feature type="region of interest" description="Disordered" evidence="1">
    <location>
        <begin position="17"/>
        <end position="60"/>
    </location>
</feature>
<accession>A0ABV0RJ67</accession>
<proteinExistence type="predicted"/>
<dbReference type="Proteomes" id="UP001434883">
    <property type="component" value="Unassembled WGS sequence"/>
</dbReference>
<reference evidence="2 3" key="1">
    <citation type="submission" date="2021-06" db="EMBL/GenBank/DDBJ databases">
        <authorList>
            <person name="Palmer J.M."/>
        </authorList>
    </citation>
    <scope>NUCLEOTIDE SEQUENCE [LARGE SCALE GENOMIC DNA]</scope>
    <source>
        <strain evidence="2 3">XC_2019</strain>
        <tissue evidence="2">Muscle</tissue>
    </source>
</reference>
<sequence>MISFLGLSFLSAEYSTIHSPSTPIKDSDSDRLRRASDGKSRGRGRRNNNPSPPPDSDLEVGSNEAWQVFDCSLQLLELCMAGGGLALGARNSCTLTVS</sequence>
<evidence type="ECO:0000313" key="2">
    <source>
        <dbReference type="EMBL" id="MEQ2208185.1"/>
    </source>
</evidence>
<feature type="compositionally biased region" description="Basic and acidic residues" evidence="1">
    <location>
        <begin position="25"/>
        <end position="40"/>
    </location>
</feature>
<organism evidence="2 3">
    <name type="scientific">Xenoophorus captivus</name>
    <dbReference type="NCBI Taxonomy" id="1517983"/>
    <lineage>
        <taxon>Eukaryota</taxon>
        <taxon>Metazoa</taxon>
        <taxon>Chordata</taxon>
        <taxon>Craniata</taxon>
        <taxon>Vertebrata</taxon>
        <taxon>Euteleostomi</taxon>
        <taxon>Actinopterygii</taxon>
        <taxon>Neopterygii</taxon>
        <taxon>Teleostei</taxon>
        <taxon>Neoteleostei</taxon>
        <taxon>Acanthomorphata</taxon>
        <taxon>Ovalentaria</taxon>
        <taxon>Atherinomorphae</taxon>
        <taxon>Cyprinodontiformes</taxon>
        <taxon>Goodeidae</taxon>
        <taxon>Xenoophorus</taxon>
    </lineage>
</organism>
<dbReference type="EMBL" id="JAHRIN010050416">
    <property type="protein sequence ID" value="MEQ2208185.1"/>
    <property type="molecule type" value="Genomic_DNA"/>
</dbReference>
<name>A0ABV0RJ67_9TELE</name>
<protein>
    <submittedName>
        <fullName evidence="2">Uncharacterized protein</fullName>
    </submittedName>
</protein>
<comment type="caution">
    <text evidence="2">The sequence shown here is derived from an EMBL/GenBank/DDBJ whole genome shotgun (WGS) entry which is preliminary data.</text>
</comment>
<evidence type="ECO:0000313" key="3">
    <source>
        <dbReference type="Proteomes" id="UP001434883"/>
    </source>
</evidence>
<evidence type="ECO:0000256" key="1">
    <source>
        <dbReference type="SAM" id="MobiDB-lite"/>
    </source>
</evidence>
<keyword evidence="3" id="KW-1185">Reference proteome</keyword>